<evidence type="ECO:0008006" key="6">
    <source>
        <dbReference type="Google" id="ProtNLM"/>
    </source>
</evidence>
<feature type="signal peptide" evidence="3">
    <location>
        <begin position="1"/>
        <end position="26"/>
    </location>
</feature>
<keyword evidence="2" id="KW-0472">Membrane</keyword>
<dbReference type="PANTHER" id="PTHR37189">
    <property type="entry name" value="CONCANAVALIN A-LIKE LECTIN/GLUCANASE DOMAIN-CONTAINING PROTEIN-RELATED"/>
    <property type="match status" value="1"/>
</dbReference>
<feature type="compositionally biased region" description="Polar residues" evidence="1">
    <location>
        <begin position="40"/>
        <end position="52"/>
    </location>
</feature>
<feature type="chain" id="PRO_5044862618" description="Transmembrane protein" evidence="3">
    <location>
        <begin position="27"/>
        <end position="158"/>
    </location>
</feature>
<name>A0ABD3BI08_9LAMI</name>
<evidence type="ECO:0000256" key="3">
    <source>
        <dbReference type="SAM" id="SignalP"/>
    </source>
</evidence>
<dbReference type="PANTHER" id="PTHR37189:SF4">
    <property type="entry name" value="TRANSMEMBRANE PROTEIN"/>
    <property type="match status" value="1"/>
</dbReference>
<gene>
    <name evidence="4" type="ORF">CASFOL_039227</name>
</gene>
<keyword evidence="2" id="KW-0812">Transmembrane</keyword>
<keyword evidence="2" id="KW-1133">Transmembrane helix</keyword>
<sequence length="158" mass="16582">MGRNLSQYGVVTLVTLVVILGRPCGGRDLRPSDHGLTYQEDPSTPAATNSDPQEMLSFFGTKSSSTPAVELPEAKNISDTWLGEPAGGGVARRNAGRDHLRLGLVVASGVCGLTGIVLLAVSGVVFLVRLQKRKLEADRIPSTSAPIFAGGQSLVNEK</sequence>
<feature type="region of interest" description="Disordered" evidence="1">
    <location>
        <begin position="40"/>
        <end position="65"/>
    </location>
</feature>
<dbReference type="AlphaFoldDB" id="A0ABD3BI08"/>
<dbReference type="Proteomes" id="UP001632038">
    <property type="component" value="Unassembled WGS sequence"/>
</dbReference>
<comment type="caution">
    <text evidence="4">The sequence shown here is derived from an EMBL/GenBank/DDBJ whole genome shotgun (WGS) entry which is preliminary data.</text>
</comment>
<organism evidence="4 5">
    <name type="scientific">Castilleja foliolosa</name>
    <dbReference type="NCBI Taxonomy" id="1961234"/>
    <lineage>
        <taxon>Eukaryota</taxon>
        <taxon>Viridiplantae</taxon>
        <taxon>Streptophyta</taxon>
        <taxon>Embryophyta</taxon>
        <taxon>Tracheophyta</taxon>
        <taxon>Spermatophyta</taxon>
        <taxon>Magnoliopsida</taxon>
        <taxon>eudicotyledons</taxon>
        <taxon>Gunneridae</taxon>
        <taxon>Pentapetalae</taxon>
        <taxon>asterids</taxon>
        <taxon>lamiids</taxon>
        <taxon>Lamiales</taxon>
        <taxon>Orobanchaceae</taxon>
        <taxon>Pedicularideae</taxon>
        <taxon>Castillejinae</taxon>
        <taxon>Castilleja</taxon>
    </lineage>
</organism>
<evidence type="ECO:0000256" key="2">
    <source>
        <dbReference type="SAM" id="Phobius"/>
    </source>
</evidence>
<keyword evidence="3" id="KW-0732">Signal</keyword>
<proteinExistence type="predicted"/>
<reference evidence="5" key="1">
    <citation type="journal article" date="2024" name="IScience">
        <title>Strigolactones Initiate the Formation of Haustorium-like Structures in Castilleja.</title>
        <authorList>
            <person name="Buerger M."/>
            <person name="Peterson D."/>
            <person name="Chory J."/>
        </authorList>
    </citation>
    <scope>NUCLEOTIDE SEQUENCE [LARGE SCALE GENOMIC DNA]</scope>
</reference>
<feature type="transmembrane region" description="Helical" evidence="2">
    <location>
        <begin position="102"/>
        <end position="128"/>
    </location>
</feature>
<dbReference type="EMBL" id="JAVIJP010000087">
    <property type="protein sequence ID" value="KAL3616833.1"/>
    <property type="molecule type" value="Genomic_DNA"/>
</dbReference>
<evidence type="ECO:0000256" key="1">
    <source>
        <dbReference type="SAM" id="MobiDB-lite"/>
    </source>
</evidence>
<accession>A0ABD3BI08</accession>
<evidence type="ECO:0000313" key="5">
    <source>
        <dbReference type="Proteomes" id="UP001632038"/>
    </source>
</evidence>
<protein>
    <recommendedName>
        <fullName evidence="6">Transmembrane protein</fullName>
    </recommendedName>
</protein>
<keyword evidence="5" id="KW-1185">Reference proteome</keyword>
<evidence type="ECO:0000313" key="4">
    <source>
        <dbReference type="EMBL" id="KAL3616833.1"/>
    </source>
</evidence>